<feature type="transmembrane region" description="Helical" evidence="10">
    <location>
        <begin position="304"/>
        <end position="323"/>
    </location>
</feature>
<feature type="transmembrane region" description="Helical" evidence="10">
    <location>
        <begin position="56"/>
        <end position="76"/>
    </location>
</feature>
<feature type="transmembrane region" description="Helical" evidence="10">
    <location>
        <begin position="166"/>
        <end position="186"/>
    </location>
</feature>
<feature type="transmembrane region" description="Helical" evidence="10">
    <location>
        <begin position="113"/>
        <end position="130"/>
    </location>
</feature>
<keyword evidence="8" id="KW-0325">Glycoprotein</keyword>
<keyword evidence="2" id="KW-0813">Transport</keyword>
<dbReference type="FunFam" id="1.20.1250.20:FF:000218">
    <property type="entry name" value="facilitated trehalose transporter Tret1"/>
    <property type="match status" value="1"/>
</dbReference>
<gene>
    <name evidence="12" type="ORF">O3G_MSEX005417</name>
</gene>
<dbReference type="SUPFAM" id="SSF103473">
    <property type="entry name" value="MFS general substrate transporter"/>
    <property type="match status" value="1"/>
</dbReference>
<dbReference type="InterPro" id="IPR050549">
    <property type="entry name" value="MFS_Trehalose_Transporter"/>
</dbReference>
<feature type="transmembrane region" description="Helical" evidence="10">
    <location>
        <begin position="265"/>
        <end position="284"/>
    </location>
</feature>
<dbReference type="InterPro" id="IPR020846">
    <property type="entry name" value="MFS_dom"/>
</dbReference>
<evidence type="ECO:0000313" key="12">
    <source>
        <dbReference type="EMBL" id="KAG6448270.1"/>
    </source>
</evidence>
<evidence type="ECO:0000256" key="5">
    <source>
        <dbReference type="ARBA" id="ARBA00022692"/>
    </source>
</evidence>
<dbReference type="GO" id="GO:0022857">
    <property type="term" value="F:transmembrane transporter activity"/>
    <property type="evidence" value="ECO:0007669"/>
    <property type="project" value="InterPro"/>
</dbReference>
<dbReference type="AlphaFoldDB" id="A0A921Z049"/>
<dbReference type="InterPro" id="IPR036259">
    <property type="entry name" value="MFS_trans_sf"/>
</dbReference>
<dbReference type="Proteomes" id="UP000791440">
    <property type="component" value="Unassembled WGS sequence"/>
</dbReference>
<organism evidence="12 13">
    <name type="scientific">Manduca sexta</name>
    <name type="common">Tobacco hawkmoth</name>
    <name type="synonym">Tobacco hornworm</name>
    <dbReference type="NCBI Taxonomy" id="7130"/>
    <lineage>
        <taxon>Eukaryota</taxon>
        <taxon>Metazoa</taxon>
        <taxon>Ecdysozoa</taxon>
        <taxon>Arthropoda</taxon>
        <taxon>Hexapoda</taxon>
        <taxon>Insecta</taxon>
        <taxon>Pterygota</taxon>
        <taxon>Neoptera</taxon>
        <taxon>Endopterygota</taxon>
        <taxon>Lepidoptera</taxon>
        <taxon>Glossata</taxon>
        <taxon>Ditrysia</taxon>
        <taxon>Bombycoidea</taxon>
        <taxon>Sphingidae</taxon>
        <taxon>Sphinginae</taxon>
        <taxon>Sphingini</taxon>
        <taxon>Manduca</taxon>
    </lineage>
</organism>
<feature type="compositionally biased region" description="Basic and acidic residues" evidence="9">
    <location>
        <begin position="487"/>
        <end position="497"/>
    </location>
</feature>
<proteinExistence type="predicted"/>
<evidence type="ECO:0000259" key="11">
    <source>
        <dbReference type="PROSITE" id="PS50850"/>
    </source>
</evidence>
<evidence type="ECO:0000256" key="1">
    <source>
        <dbReference type="ARBA" id="ARBA00004651"/>
    </source>
</evidence>
<dbReference type="PANTHER" id="PTHR48021">
    <property type="match status" value="1"/>
</dbReference>
<evidence type="ECO:0000256" key="10">
    <source>
        <dbReference type="SAM" id="Phobius"/>
    </source>
</evidence>
<dbReference type="GO" id="GO:0005886">
    <property type="term" value="C:plasma membrane"/>
    <property type="evidence" value="ECO:0007669"/>
    <property type="project" value="UniProtKB-SubCell"/>
</dbReference>
<keyword evidence="7 10" id="KW-0472">Membrane</keyword>
<comment type="subcellular location">
    <subcellularLocation>
        <location evidence="1">Cell membrane</location>
        <topology evidence="1">Multi-pass membrane protein</topology>
    </subcellularLocation>
</comment>
<feature type="transmembrane region" description="Helical" evidence="10">
    <location>
        <begin position="364"/>
        <end position="388"/>
    </location>
</feature>
<feature type="transmembrane region" description="Helical" evidence="10">
    <location>
        <begin position="400"/>
        <end position="424"/>
    </location>
</feature>
<evidence type="ECO:0000313" key="13">
    <source>
        <dbReference type="Proteomes" id="UP000791440"/>
    </source>
</evidence>
<feature type="transmembrane region" description="Helical" evidence="10">
    <location>
        <begin position="330"/>
        <end position="352"/>
    </location>
</feature>
<name>A0A921Z049_MANSE</name>
<dbReference type="InterPro" id="IPR003663">
    <property type="entry name" value="Sugar/inositol_transpt"/>
</dbReference>
<evidence type="ECO:0000256" key="2">
    <source>
        <dbReference type="ARBA" id="ARBA00022448"/>
    </source>
</evidence>
<keyword evidence="6 10" id="KW-1133">Transmembrane helix</keyword>
<dbReference type="PANTHER" id="PTHR48021:SF68">
    <property type="entry name" value="MAJOR FACILITATOR SUPERFAMILY (MFS) PROFILE DOMAIN-CONTAINING PROTEIN"/>
    <property type="match status" value="1"/>
</dbReference>
<evidence type="ECO:0000256" key="7">
    <source>
        <dbReference type="ARBA" id="ARBA00023136"/>
    </source>
</evidence>
<keyword evidence="4" id="KW-0762">Sugar transport</keyword>
<keyword evidence="3" id="KW-1003">Cell membrane</keyword>
<evidence type="ECO:0000256" key="4">
    <source>
        <dbReference type="ARBA" id="ARBA00022597"/>
    </source>
</evidence>
<evidence type="ECO:0000256" key="9">
    <source>
        <dbReference type="SAM" id="MobiDB-lite"/>
    </source>
</evidence>
<comment type="caution">
    <text evidence="12">The sequence shown here is derived from an EMBL/GenBank/DDBJ whole genome shotgun (WGS) entry which is preliminary data.</text>
</comment>
<feature type="region of interest" description="Disordered" evidence="9">
    <location>
        <begin position="469"/>
        <end position="497"/>
    </location>
</feature>
<evidence type="ECO:0000256" key="8">
    <source>
        <dbReference type="ARBA" id="ARBA00023180"/>
    </source>
</evidence>
<dbReference type="InterPro" id="IPR005828">
    <property type="entry name" value="MFS_sugar_transport-like"/>
</dbReference>
<evidence type="ECO:0000256" key="3">
    <source>
        <dbReference type="ARBA" id="ARBA00022475"/>
    </source>
</evidence>
<feature type="transmembrane region" description="Helical" evidence="10">
    <location>
        <begin position="83"/>
        <end position="107"/>
    </location>
</feature>
<dbReference type="PRINTS" id="PR00171">
    <property type="entry name" value="SUGRTRNSPORT"/>
</dbReference>
<dbReference type="Gene3D" id="1.20.1250.20">
    <property type="entry name" value="MFS general substrate transporter like domains"/>
    <property type="match status" value="1"/>
</dbReference>
<feature type="domain" description="Major facilitator superfamily (MFS) profile" evidence="11">
    <location>
        <begin position="13"/>
        <end position="455"/>
    </location>
</feature>
<protein>
    <recommendedName>
        <fullName evidence="11">Major facilitator superfamily (MFS) profile domain-containing protein</fullName>
    </recommendedName>
</protein>
<feature type="transmembrane region" description="Helical" evidence="10">
    <location>
        <begin position="142"/>
        <end position="160"/>
    </location>
</feature>
<dbReference type="EMBL" id="JH668355">
    <property type="protein sequence ID" value="KAG6448270.1"/>
    <property type="molecule type" value="Genomic_DNA"/>
</dbReference>
<sequence>MGWKFVTPFTKQCFVVAGLSLNMAQLGMVLGFPTVLLPQLRNPNSSIPIDDSSGSWIAALPGFALMAGNLIIPILMAKLGRRIANILSIVIVLIGWVSVVTATGILWLLLARFFQGLSLGLSTGLIPIAIGEYTSPKNRGPFSISMSFIMGLGTLLVHTVGSYSTWQITALVIACITFVNLLIVIYSPESPSWLANQGRYDDSRRVFRWLRGNEEDNELDKMLTASKLARESWENNRKLTFLKRVKSTISYMGKTLRKKEFNKPIFIMLHLFAICQWAGINVLAPYAGDIIKNVVGPDIYTPPIIVAMGIQRIISSLFAVYIIRKIKRRTMLFTMVGLNTAIVFITAAYSYAKSHKMLSFDHPAIGITLILAHMFTVATGSLPLPYTIAGEIFPLEYRSLSSGISSLFSSINIFFAIKTLPYMFNTIGVHGAYCVYFGIMVYCLTIAWFFLPETKDRTLQDIEDEFRGKPRYPEDLKSAQPLTVWKSNEEKQAETEA</sequence>
<feature type="transmembrane region" description="Helical" evidence="10">
    <location>
        <begin position="12"/>
        <end position="36"/>
    </location>
</feature>
<keyword evidence="13" id="KW-1185">Reference proteome</keyword>
<feature type="transmembrane region" description="Helical" evidence="10">
    <location>
        <begin position="430"/>
        <end position="451"/>
    </location>
</feature>
<dbReference type="Pfam" id="PF00083">
    <property type="entry name" value="Sugar_tr"/>
    <property type="match status" value="1"/>
</dbReference>
<accession>A0A921Z049</accession>
<reference evidence="12" key="1">
    <citation type="journal article" date="2016" name="Insect Biochem. Mol. Biol.">
        <title>Multifaceted biological insights from a draft genome sequence of the tobacco hornworm moth, Manduca sexta.</title>
        <authorList>
            <person name="Kanost M.R."/>
            <person name="Arrese E.L."/>
            <person name="Cao X."/>
            <person name="Chen Y.R."/>
            <person name="Chellapilla S."/>
            <person name="Goldsmith M.R."/>
            <person name="Grosse-Wilde E."/>
            <person name="Heckel D.G."/>
            <person name="Herndon N."/>
            <person name="Jiang H."/>
            <person name="Papanicolaou A."/>
            <person name="Qu J."/>
            <person name="Soulages J.L."/>
            <person name="Vogel H."/>
            <person name="Walters J."/>
            <person name="Waterhouse R.M."/>
            <person name="Ahn S.J."/>
            <person name="Almeida F.C."/>
            <person name="An C."/>
            <person name="Aqrawi P."/>
            <person name="Bretschneider A."/>
            <person name="Bryant W.B."/>
            <person name="Bucks S."/>
            <person name="Chao H."/>
            <person name="Chevignon G."/>
            <person name="Christen J.M."/>
            <person name="Clarke D.F."/>
            <person name="Dittmer N.T."/>
            <person name="Ferguson L.C.F."/>
            <person name="Garavelou S."/>
            <person name="Gordon K.H.J."/>
            <person name="Gunaratna R.T."/>
            <person name="Han Y."/>
            <person name="Hauser F."/>
            <person name="He Y."/>
            <person name="Heidel-Fischer H."/>
            <person name="Hirsh A."/>
            <person name="Hu Y."/>
            <person name="Jiang H."/>
            <person name="Kalra D."/>
            <person name="Klinner C."/>
            <person name="Konig C."/>
            <person name="Kovar C."/>
            <person name="Kroll A.R."/>
            <person name="Kuwar S.S."/>
            <person name="Lee S.L."/>
            <person name="Lehman R."/>
            <person name="Li K."/>
            <person name="Li Z."/>
            <person name="Liang H."/>
            <person name="Lovelace S."/>
            <person name="Lu Z."/>
            <person name="Mansfield J.H."/>
            <person name="McCulloch K.J."/>
            <person name="Mathew T."/>
            <person name="Morton B."/>
            <person name="Muzny D.M."/>
            <person name="Neunemann D."/>
            <person name="Ongeri F."/>
            <person name="Pauchet Y."/>
            <person name="Pu L.L."/>
            <person name="Pyrousis I."/>
            <person name="Rao X.J."/>
            <person name="Redding A."/>
            <person name="Roesel C."/>
            <person name="Sanchez-Gracia A."/>
            <person name="Schaack S."/>
            <person name="Shukla A."/>
            <person name="Tetreau G."/>
            <person name="Wang Y."/>
            <person name="Xiong G.H."/>
            <person name="Traut W."/>
            <person name="Walsh T.K."/>
            <person name="Worley K.C."/>
            <person name="Wu D."/>
            <person name="Wu W."/>
            <person name="Wu Y.Q."/>
            <person name="Zhang X."/>
            <person name="Zou Z."/>
            <person name="Zucker H."/>
            <person name="Briscoe A.D."/>
            <person name="Burmester T."/>
            <person name="Clem R.J."/>
            <person name="Feyereisen R."/>
            <person name="Grimmelikhuijzen C.J.P."/>
            <person name="Hamodrakas S.J."/>
            <person name="Hansson B.S."/>
            <person name="Huguet E."/>
            <person name="Jermiin L.S."/>
            <person name="Lan Q."/>
            <person name="Lehman H.K."/>
            <person name="Lorenzen M."/>
            <person name="Merzendorfer H."/>
            <person name="Michalopoulos I."/>
            <person name="Morton D.B."/>
            <person name="Muthukrishnan S."/>
            <person name="Oakeshott J.G."/>
            <person name="Palmer W."/>
            <person name="Park Y."/>
            <person name="Passarelli A.L."/>
            <person name="Rozas J."/>
            <person name="Schwartz L.M."/>
            <person name="Smith W."/>
            <person name="Southgate A."/>
            <person name="Vilcinskas A."/>
            <person name="Vogt R."/>
            <person name="Wang P."/>
            <person name="Werren J."/>
            <person name="Yu X.Q."/>
            <person name="Zhou J.J."/>
            <person name="Brown S.J."/>
            <person name="Scherer S.E."/>
            <person name="Richards S."/>
            <person name="Blissard G.W."/>
        </authorList>
    </citation>
    <scope>NUCLEOTIDE SEQUENCE</scope>
</reference>
<evidence type="ECO:0000256" key="6">
    <source>
        <dbReference type="ARBA" id="ARBA00022989"/>
    </source>
</evidence>
<keyword evidence="5 10" id="KW-0812">Transmembrane</keyword>
<reference evidence="12" key="2">
    <citation type="submission" date="2020-12" db="EMBL/GenBank/DDBJ databases">
        <authorList>
            <person name="Kanost M."/>
        </authorList>
    </citation>
    <scope>NUCLEOTIDE SEQUENCE</scope>
</reference>
<dbReference type="PROSITE" id="PS50850">
    <property type="entry name" value="MFS"/>
    <property type="match status" value="1"/>
</dbReference>